<keyword evidence="2" id="KW-1185">Reference proteome</keyword>
<dbReference type="Proteomes" id="UP001524460">
    <property type="component" value="Unassembled WGS sequence"/>
</dbReference>
<accession>A0ABT1NAC9</accession>
<protein>
    <submittedName>
        <fullName evidence="1">Uncharacterized protein</fullName>
    </submittedName>
</protein>
<dbReference type="RefSeq" id="WP_255045190.1">
    <property type="nucleotide sequence ID" value="NZ_JANEYT010000110.1"/>
</dbReference>
<name>A0ABT1NAC9_9GAMM</name>
<dbReference type="EMBL" id="JANEYT010000110">
    <property type="protein sequence ID" value="MCQ1061092.1"/>
    <property type="molecule type" value="Genomic_DNA"/>
</dbReference>
<evidence type="ECO:0000313" key="1">
    <source>
        <dbReference type="EMBL" id="MCQ1061092.1"/>
    </source>
</evidence>
<organism evidence="1 2">
    <name type="scientific">Photobacterium pectinilyticum</name>
    <dbReference type="NCBI Taxonomy" id="2906793"/>
    <lineage>
        <taxon>Bacteria</taxon>
        <taxon>Pseudomonadati</taxon>
        <taxon>Pseudomonadota</taxon>
        <taxon>Gammaproteobacteria</taxon>
        <taxon>Vibrionales</taxon>
        <taxon>Vibrionaceae</taxon>
        <taxon>Photobacterium</taxon>
    </lineage>
</organism>
<reference evidence="1 2" key="1">
    <citation type="submission" date="2022-07" db="EMBL/GenBank/DDBJ databases">
        <title>Photobacterium pectinilyticum sp. nov., a marine bacterium isolated from surface seawater of Qingdao offshore.</title>
        <authorList>
            <person name="Wang X."/>
        </authorList>
    </citation>
    <scope>NUCLEOTIDE SEQUENCE [LARGE SCALE GENOMIC DNA]</scope>
    <source>
        <strain evidence="1 2">ZSDE20</strain>
    </source>
</reference>
<proteinExistence type="predicted"/>
<sequence length="161" mass="18573">MRVLYINIKSLLFSERFLENNEQAQSIYDAGLIRTESDIVNHMPVDRVAAKTLERAAIDAGFKIYPLVPKHCYSIVRQRRIFSETVLAPDINWNERLRMGDGEIKALKVHASESGVRDWYCYGNLCWFHLQHEKCKYLKSPPGLGVKWSSEIGHGLRVIPE</sequence>
<gene>
    <name evidence="1" type="ORF">NHN17_23925</name>
</gene>
<evidence type="ECO:0000313" key="2">
    <source>
        <dbReference type="Proteomes" id="UP001524460"/>
    </source>
</evidence>
<comment type="caution">
    <text evidence="1">The sequence shown here is derived from an EMBL/GenBank/DDBJ whole genome shotgun (WGS) entry which is preliminary data.</text>
</comment>